<dbReference type="EMBL" id="MU006720">
    <property type="protein sequence ID" value="KAF2626695.1"/>
    <property type="molecule type" value="Genomic_DNA"/>
</dbReference>
<protein>
    <submittedName>
        <fullName evidence="1">Uncharacterized protein</fullName>
    </submittedName>
</protein>
<sequence>MAAHKLGIRFDDLFKLDPAKLDCGTLSKDLNAANTRLAYAIWACKATARQLDFMDSVAKRYREQAIRQGLSESQAIENEAHAHRRAWSKGISDRAEYLSKRGQALVQTVYSGIAQRDSSISLSLAVTSTKLAETSQDVVIATSRDSAVMGIIVAITVFFRPATFTAVAQPFSSSMLILGPHMLFLVVAVLRCHHRFDRCYSNGYVVPVESERKADRETLRVQKT</sequence>
<reference evidence="1" key="1">
    <citation type="journal article" date="2020" name="Stud. Mycol.">
        <title>101 Dothideomycetes genomes: a test case for predicting lifestyles and emergence of pathogens.</title>
        <authorList>
            <person name="Haridas S."/>
            <person name="Albert R."/>
            <person name="Binder M."/>
            <person name="Bloem J."/>
            <person name="Labutti K."/>
            <person name="Salamov A."/>
            <person name="Andreopoulos B."/>
            <person name="Baker S."/>
            <person name="Barry K."/>
            <person name="Bills G."/>
            <person name="Bluhm B."/>
            <person name="Cannon C."/>
            <person name="Castanera R."/>
            <person name="Culley D."/>
            <person name="Daum C."/>
            <person name="Ezra D."/>
            <person name="Gonzalez J."/>
            <person name="Henrissat B."/>
            <person name="Kuo A."/>
            <person name="Liang C."/>
            <person name="Lipzen A."/>
            <person name="Lutzoni F."/>
            <person name="Magnuson J."/>
            <person name="Mondo S."/>
            <person name="Nolan M."/>
            <person name="Ohm R."/>
            <person name="Pangilinan J."/>
            <person name="Park H.-J."/>
            <person name="Ramirez L."/>
            <person name="Alfaro M."/>
            <person name="Sun H."/>
            <person name="Tritt A."/>
            <person name="Yoshinaga Y."/>
            <person name="Zwiers L.-H."/>
            <person name="Turgeon B."/>
            <person name="Goodwin S."/>
            <person name="Spatafora J."/>
            <person name="Crous P."/>
            <person name="Grigoriev I."/>
        </authorList>
    </citation>
    <scope>NUCLEOTIDE SEQUENCE</scope>
    <source>
        <strain evidence="1">CBS 525.71</strain>
    </source>
</reference>
<name>A0ACB6RZ43_9PLEO</name>
<accession>A0ACB6RZ43</accession>
<proteinExistence type="predicted"/>
<evidence type="ECO:0000313" key="1">
    <source>
        <dbReference type="EMBL" id="KAF2626695.1"/>
    </source>
</evidence>
<evidence type="ECO:0000313" key="2">
    <source>
        <dbReference type="Proteomes" id="UP000799754"/>
    </source>
</evidence>
<organism evidence="1 2">
    <name type="scientific">Macroventuria anomochaeta</name>
    <dbReference type="NCBI Taxonomy" id="301207"/>
    <lineage>
        <taxon>Eukaryota</taxon>
        <taxon>Fungi</taxon>
        <taxon>Dikarya</taxon>
        <taxon>Ascomycota</taxon>
        <taxon>Pezizomycotina</taxon>
        <taxon>Dothideomycetes</taxon>
        <taxon>Pleosporomycetidae</taxon>
        <taxon>Pleosporales</taxon>
        <taxon>Pleosporineae</taxon>
        <taxon>Didymellaceae</taxon>
        <taxon>Macroventuria</taxon>
    </lineage>
</organism>
<keyword evidence="2" id="KW-1185">Reference proteome</keyword>
<dbReference type="Proteomes" id="UP000799754">
    <property type="component" value="Unassembled WGS sequence"/>
</dbReference>
<gene>
    <name evidence="1" type="ORF">BU25DRAFT_422434</name>
</gene>
<comment type="caution">
    <text evidence="1">The sequence shown here is derived from an EMBL/GenBank/DDBJ whole genome shotgun (WGS) entry which is preliminary data.</text>
</comment>